<name>A0A917BFB2_9MICO</name>
<dbReference type="Gene3D" id="3.40.50.150">
    <property type="entry name" value="Vaccinia Virus protein VP39"/>
    <property type="match status" value="1"/>
</dbReference>
<dbReference type="AlphaFoldDB" id="A0A917BFB2"/>
<feature type="binding site" evidence="1">
    <location>
        <position position="31"/>
    </location>
    <ligand>
        <name>Zn(2+)</name>
        <dbReference type="ChEBI" id="CHEBI:29105"/>
    </ligand>
</feature>
<dbReference type="EMBL" id="BMGP01000007">
    <property type="protein sequence ID" value="GGF39418.1"/>
    <property type="molecule type" value="Genomic_DNA"/>
</dbReference>
<dbReference type="InterPro" id="IPR048647">
    <property type="entry name" value="RlmA_N"/>
</dbReference>
<feature type="binding site" evidence="2">
    <location>
        <begin position="99"/>
        <end position="100"/>
    </location>
    <ligand>
        <name>S-adenosyl-L-methionine</name>
        <dbReference type="ChEBI" id="CHEBI:59789"/>
    </ligand>
</feature>
<sequence length="279" mass="29138">MADLLTGRTLQVLACPLCGKPFDRVGSSLRCADAHSFDISRHGYASLTTGGGPHFRGDSAEMVAARGAHLAAAHYAPIADAIAGLAPAAGWLVELAGGTGYYAASVLDAAPSLHGVSIDVSKAAARVAARAHDRLASVTADVRATLPIASGSTSMVLSVFGPRGAAEIVRILEPGGSLVVVTPLESHLVELRERFSLLNIGSDKEARLRESLAPLELAGSTELEYMIDLDRRDVADVIMMGPNAFHNDRSSIEARAATAMPEVLPVTVAVTVSRFHSPR</sequence>
<feature type="binding site" evidence="1">
    <location>
        <position position="18"/>
    </location>
    <ligand>
        <name>Zn(2+)</name>
        <dbReference type="ChEBI" id="CHEBI:29105"/>
    </ligand>
</feature>
<keyword evidence="2" id="KW-0949">S-adenosyl-L-methionine</keyword>
<dbReference type="PIRSF" id="PIRSF018249">
    <property type="entry name" value="MyrA_prd"/>
    <property type="match status" value="1"/>
</dbReference>
<dbReference type="Proteomes" id="UP000598775">
    <property type="component" value="Unassembled WGS sequence"/>
</dbReference>
<feature type="binding site" evidence="2">
    <location>
        <position position="187"/>
    </location>
    <ligand>
        <name>S-adenosyl-L-methionine</name>
        <dbReference type="ChEBI" id="CHEBI:59789"/>
    </ligand>
</feature>
<dbReference type="InterPro" id="IPR029063">
    <property type="entry name" value="SAM-dependent_MTases_sf"/>
</dbReference>
<evidence type="ECO:0000256" key="1">
    <source>
        <dbReference type="PIRSR" id="PIRSR018249-1"/>
    </source>
</evidence>
<evidence type="ECO:0000256" key="2">
    <source>
        <dbReference type="PIRSR" id="PIRSR018249-2"/>
    </source>
</evidence>
<dbReference type="SUPFAM" id="SSF53335">
    <property type="entry name" value="S-adenosyl-L-methionine-dependent methyltransferases"/>
    <property type="match status" value="1"/>
</dbReference>
<protein>
    <submittedName>
        <fullName evidence="4">Ubiquinone biosynthesis protein</fullName>
    </submittedName>
</protein>
<feature type="domain" description="23S rRNA (guanine(745)-N(1))-methyltransferase N-terminal" evidence="3">
    <location>
        <begin position="14"/>
        <end position="47"/>
    </location>
</feature>
<keyword evidence="5" id="KW-1185">Reference proteome</keyword>
<accession>A0A917BFB2</accession>
<dbReference type="GO" id="GO:0046872">
    <property type="term" value="F:metal ion binding"/>
    <property type="evidence" value="ECO:0007669"/>
    <property type="project" value="UniProtKB-KW"/>
</dbReference>
<keyword evidence="1" id="KW-0479">Metal-binding</keyword>
<feature type="binding site" evidence="1">
    <location>
        <position position="35"/>
    </location>
    <ligand>
        <name>Zn(2+)</name>
        <dbReference type="ChEBI" id="CHEBI:29105"/>
    </ligand>
</feature>
<dbReference type="RefSeq" id="WP_203586060.1">
    <property type="nucleotide sequence ID" value="NZ_BMGP01000007.1"/>
</dbReference>
<evidence type="ECO:0000259" key="3">
    <source>
        <dbReference type="Pfam" id="PF21302"/>
    </source>
</evidence>
<feature type="binding site" evidence="1">
    <location>
        <position position="15"/>
    </location>
    <ligand>
        <name>Zn(2+)</name>
        <dbReference type="ChEBI" id="CHEBI:29105"/>
    </ligand>
</feature>
<gene>
    <name evidence="4" type="ORF">GCM10011399_35400</name>
</gene>
<comment type="caution">
    <text evidence="4">The sequence shown here is derived from an EMBL/GenBank/DDBJ whole genome shotgun (WGS) entry which is preliminary data.</text>
</comment>
<keyword evidence="1" id="KW-0862">Zinc</keyword>
<evidence type="ECO:0000313" key="4">
    <source>
        <dbReference type="EMBL" id="GGF39418.1"/>
    </source>
</evidence>
<dbReference type="Pfam" id="PF21302">
    <property type="entry name" value="Zn_ribbon_RlmA"/>
    <property type="match status" value="1"/>
</dbReference>
<reference evidence="4 5" key="1">
    <citation type="journal article" date="2014" name="Int. J. Syst. Evol. Microbiol.">
        <title>Complete genome sequence of Corynebacterium casei LMG S-19264T (=DSM 44701T), isolated from a smear-ripened cheese.</title>
        <authorList>
            <consortium name="US DOE Joint Genome Institute (JGI-PGF)"/>
            <person name="Walter F."/>
            <person name="Albersmeier A."/>
            <person name="Kalinowski J."/>
            <person name="Ruckert C."/>
        </authorList>
    </citation>
    <scope>NUCLEOTIDE SEQUENCE [LARGE SCALE GENOMIC DNA]</scope>
    <source>
        <strain evidence="4 5">CGMCC 1.12976</strain>
    </source>
</reference>
<keyword evidence="4" id="KW-0830">Ubiquinone</keyword>
<feature type="binding site" evidence="2">
    <location>
        <position position="75"/>
    </location>
    <ligand>
        <name>S-adenosyl-L-methionine</name>
        <dbReference type="ChEBI" id="CHEBI:59789"/>
    </ligand>
</feature>
<dbReference type="GO" id="GO:0008168">
    <property type="term" value="F:methyltransferase activity"/>
    <property type="evidence" value="ECO:0007669"/>
    <property type="project" value="InterPro"/>
</dbReference>
<dbReference type="InterPro" id="IPR016718">
    <property type="entry name" value="rRNA_m1G-MeTrfase_A_prd"/>
</dbReference>
<organism evidence="4 5">
    <name type="scientific">Subtercola lobariae</name>
    <dbReference type="NCBI Taxonomy" id="1588641"/>
    <lineage>
        <taxon>Bacteria</taxon>
        <taxon>Bacillati</taxon>
        <taxon>Actinomycetota</taxon>
        <taxon>Actinomycetes</taxon>
        <taxon>Micrococcales</taxon>
        <taxon>Microbacteriaceae</taxon>
        <taxon>Subtercola</taxon>
    </lineage>
</organism>
<proteinExistence type="predicted"/>
<evidence type="ECO:0000313" key="5">
    <source>
        <dbReference type="Proteomes" id="UP000598775"/>
    </source>
</evidence>